<keyword evidence="7" id="KW-1133">Transmembrane helix</keyword>
<dbReference type="PANTHER" id="PTHR30176:SF3">
    <property type="entry name" value="FERREDOXIN-TYPE PROTEIN NAPH"/>
    <property type="match status" value="1"/>
</dbReference>
<evidence type="ECO:0000256" key="2">
    <source>
        <dbReference type="ARBA" id="ARBA00022485"/>
    </source>
</evidence>
<dbReference type="SUPFAM" id="SSF54862">
    <property type="entry name" value="4Fe-4S ferredoxins"/>
    <property type="match status" value="1"/>
</dbReference>
<keyword evidence="7" id="KW-0812">Transmembrane</keyword>
<feature type="transmembrane region" description="Helical" evidence="7">
    <location>
        <begin position="184"/>
        <end position="204"/>
    </location>
</feature>
<keyword evidence="10" id="KW-1185">Reference proteome</keyword>
<name>A0ABX1TNH7_9GAMM</name>
<evidence type="ECO:0000256" key="7">
    <source>
        <dbReference type="SAM" id="Phobius"/>
    </source>
</evidence>
<feature type="transmembrane region" description="Helical" evidence="7">
    <location>
        <begin position="140"/>
        <end position="164"/>
    </location>
</feature>
<keyword evidence="7" id="KW-0472">Membrane</keyword>
<feature type="transmembrane region" description="Helical" evidence="7">
    <location>
        <begin position="65"/>
        <end position="85"/>
    </location>
</feature>
<dbReference type="InterPro" id="IPR017896">
    <property type="entry name" value="4Fe4S_Fe-S-bd"/>
</dbReference>
<dbReference type="Pfam" id="PF12801">
    <property type="entry name" value="Fer4_5"/>
    <property type="match status" value="2"/>
</dbReference>
<evidence type="ECO:0000256" key="3">
    <source>
        <dbReference type="ARBA" id="ARBA00022723"/>
    </source>
</evidence>
<keyword evidence="1" id="KW-0813">Transport</keyword>
<accession>A0ABX1TNH7</accession>
<keyword evidence="4" id="KW-0249">Electron transport</keyword>
<feature type="transmembrane region" description="Helical" evidence="7">
    <location>
        <begin position="9"/>
        <end position="28"/>
    </location>
</feature>
<evidence type="ECO:0000256" key="1">
    <source>
        <dbReference type="ARBA" id="ARBA00022448"/>
    </source>
</evidence>
<reference evidence="9 10" key="1">
    <citation type="submission" date="2019-03" db="EMBL/GenBank/DDBJ databases">
        <title>Metabolic reconstructions from genomes of highly enriched 'Candidatus Accumulibacter' and 'Candidatus Competibacter' bioreactor populations.</title>
        <authorList>
            <person name="Annavajhala M.K."/>
            <person name="Welles L."/>
            <person name="Abbas B."/>
            <person name="Sorokin D."/>
            <person name="Park H."/>
            <person name="Van Loosdrecht M."/>
            <person name="Chandran K."/>
        </authorList>
    </citation>
    <scope>NUCLEOTIDE SEQUENCE [LARGE SCALE GENOMIC DNA]</scope>
    <source>
        <strain evidence="9 10">SBR_G</strain>
    </source>
</reference>
<evidence type="ECO:0000256" key="6">
    <source>
        <dbReference type="ARBA" id="ARBA00023014"/>
    </source>
</evidence>
<sequence>MTPFQRQRVLVQGSFFILFVFAPVFDLLRFDLTQGHLIVFGQPWTLGLDDYLAGRIDTQQMALNVLLRVIAPVLALAATVLGVAWRWGRLYCGWLCPHFSVVETINQLVRKASGKQSIWDRKPGPPWHPDGTPAPTDARYWALVVPLVLAFAFLWAVALLSYLLPPTEVYGNLFSLSPTRNQALFIGVATGVLFIEFTLARHLFCRYGCAVGMFQSLAWMANRRAMVVGYSRERAHACADCPSFCDHVCPMRLKPRNIKRLMFACTQCGQCIDACDTVQRNNPEGSPLNWIAGQQALRADGSQGLLASQPAADRPKIPPKLLTAIAAEVEDQALEQAERMR</sequence>
<evidence type="ECO:0000256" key="4">
    <source>
        <dbReference type="ARBA" id="ARBA00022982"/>
    </source>
</evidence>
<protein>
    <submittedName>
        <fullName evidence="9">4Fe-4S binding protein</fullName>
    </submittedName>
</protein>
<dbReference type="EMBL" id="SPMZ01000070">
    <property type="protein sequence ID" value="NMQ20951.1"/>
    <property type="molecule type" value="Genomic_DNA"/>
</dbReference>
<gene>
    <name evidence="9" type="ORF">E4P82_18195</name>
</gene>
<dbReference type="InterPro" id="IPR051684">
    <property type="entry name" value="Electron_Trans/Redox"/>
</dbReference>
<dbReference type="Proteomes" id="UP000760480">
    <property type="component" value="Unassembled WGS sequence"/>
</dbReference>
<keyword evidence="3" id="KW-0479">Metal-binding</keyword>
<dbReference type="RefSeq" id="WP_169250221.1">
    <property type="nucleotide sequence ID" value="NZ_SPMZ01000070.1"/>
</dbReference>
<feature type="domain" description="4Fe-4S ferredoxin-type" evidence="8">
    <location>
        <begin position="183"/>
        <end position="218"/>
    </location>
</feature>
<evidence type="ECO:0000313" key="10">
    <source>
        <dbReference type="Proteomes" id="UP000760480"/>
    </source>
</evidence>
<organism evidence="9 10">
    <name type="scientific">Candidatus Competibacter phosphatis</name>
    <dbReference type="NCBI Taxonomy" id="221280"/>
    <lineage>
        <taxon>Bacteria</taxon>
        <taxon>Pseudomonadati</taxon>
        <taxon>Pseudomonadota</taxon>
        <taxon>Gammaproteobacteria</taxon>
        <taxon>Candidatus Competibacteraceae</taxon>
        <taxon>Candidatus Competibacter</taxon>
    </lineage>
</organism>
<proteinExistence type="predicted"/>
<feature type="domain" description="4Fe-4S ferredoxin-type" evidence="8">
    <location>
        <begin position="72"/>
        <end position="115"/>
    </location>
</feature>
<comment type="caution">
    <text evidence="9">The sequence shown here is derived from an EMBL/GenBank/DDBJ whole genome shotgun (WGS) entry which is preliminary data.</text>
</comment>
<keyword evidence="6" id="KW-0411">Iron-sulfur</keyword>
<evidence type="ECO:0000259" key="8">
    <source>
        <dbReference type="Pfam" id="PF12801"/>
    </source>
</evidence>
<evidence type="ECO:0000313" key="9">
    <source>
        <dbReference type="EMBL" id="NMQ20951.1"/>
    </source>
</evidence>
<dbReference type="PANTHER" id="PTHR30176">
    <property type="entry name" value="FERREDOXIN-TYPE PROTEIN NAPH"/>
    <property type="match status" value="1"/>
</dbReference>
<keyword evidence="2" id="KW-0004">4Fe-4S</keyword>
<keyword evidence="5" id="KW-0408">Iron</keyword>
<evidence type="ECO:0000256" key="5">
    <source>
        <dbReference type="ARBA" id="ARBA00023004"/>
    </source>
</evidence>